<feature type="chain" id="PRO_5047030761" evidence="1">
    <location>
        <begin position="26"/>
        <end position="318"/>
    </location>
</feature>
<keyword evidence="3" id="KW-1185">Reference proteome</keyword>
<dbReference type="Proteomes" id="UP001597441">
    <property type="component" value="Unassembled WGS sequence"/>
</dbReference>
<feature type="signal peptide" evidence="1">
    <location>
        <begin position="1"/>
        <end position="25"/>
    </location>
</feature>
<comment type="caution">
    <text evidence="2">The sequence shown here is derived from an EMBL/GenBank/DDBJ whole genome shotgun (WGS) entry which is preliminary data.</text>
</comment>
<dbReference type="RefSeq" id="WP_388016881.1">
    <property type="nucleotide sequence ID" value="NZ_JBHUDT010000002.1"/>
</dbReference>
<reference evidence="3" key="1">
    <citation type="journal article" date="2019" name="Int. J. Syst. Evol. Microbiol.">
        <title>The Global Catalogue of Microorganisms (GCM) 10K type strain sequencing project: providing services to taxonomists for standard genome sequencing and annotation.</title>
        <authorList>
            <consortium name="The Broad Institute Genomics Platform"/>
            <consortium name="The Broad Institute Genome Sequencing Center for Infectious Disease"/>
            <person name="Wu L."/>
            <person name="Ma J."/>
        </authorList>
    </citation>
    <scope>NUCLEOTIDE SEQUENCE [LARGE SCALE GENOMIC DNA]</scope>
    <source>
        <strain evidence="3">KCTC 42903</strain>
    </source>
</reference>
<dbReference type="InterPro" id="IPR015919">
    <property type="entry name" value="Cadherin-like_sf"/>
</dbReference>
<protein>
    <submittedName>
        <fullName evidence="2">Cadherin repeat domain-containing protein</fullName>
    </submittedName>
</protein>
<evidence type="ECO:0000313" key="2">
    <source>
        <dbReference type="EMBL" id="MFD2535085.1"/>
    </source>
</evidence>
<dbReference type="SUPFAM" id="SSF49313">
    <property type="entry name" value="Cadherin-like"/>
    <property type="match status" value="1"/>
</dbReference>
<dbReference type="EMBL" id="JBHULK010000002">
    <property type="protein sequence ID" value="MFD2535085.1"/>
    <property type="molecule type" value="Genomic_DNA"/>
</dbReference>
<sequence length="318" mass="34419">MKTIKNTPIFLFIIALLFISCSNNDDNTAPTPTASDINNTIDEHSQNGTSVGTVTTNITGNLNFSITTQSVPNALSINSNTGEVFVLDYLKIDYETSPVLTANVMVTNSTETANSQVNITLNNVDDIAAFLTSSKADYNAATSGEWIKVTVDEFVLLANSLNEVTKSGATDGHYNFGVYGNVDPTSTGITMANNNGATIPANSFCFAFRYRVSADNTATTKVKVSTTSATSGYQDLGSTLPTHDTGHNYFVLKGNNTPISTTGYLSIYSKSSFHYEIIDEPTNYYYEFADASQLNTKGKTLKAVIRYQGLSTTQKQWD</sequence>
<dbReference type="CDD" id="cd11304">
    <property type="entry name" value="Cadherin_repeat"/>
    <property type="match status" value="1"/>
</dbReference>
<evidence type="ECO:0000313" key="3">
    <source>
        <dbReference type="Proteomes" id="UP001597441"/>
    </source>
</evidence>
<keyword evidence="1" id="KW-0732">Signal</keyword>
<organism evidence="2 3">
    <name type="scientific">Gelatiniphilus marinus</name>
    <dbReference type="NCBI Taxonomy" id="1759464"/>
    <lineage>
        <taxon>Bacteria</taxon>
        <taxon>Pseudomonadati</taxon>
        <taxon>Bacteroidota</taxon>
        <taxon>Flavobacteriia</taxon>
        <taxon>Flavobacteriales</taxon>
        <taxon>Flavobacteriaceae</taxon>
        <taxon>Gelatiniphilus</taxon>
    </lineage>
</organism>
<proteinExistence type="predicted"/>
<gene>
    <name evidence="2" type="ORF">ACFSQS_08220</name>
</gene>
<name>A0ABW5JSI2_9FLAO</name>
<dbReference type="Gene3D" id="2.60.40.60">
    <property type="entry name" value="Cadherins"/>
    <property type="match status" value="1"/>
</dbReference>
<evidence type="ECO:0000256" key="1">
    <source>
        <dbReference type="SAM" id="SignalP"/>
    </source>
</evidence>
<dbReference type="PROSITE" id="PS51257">
    <property type="entry name" value="PROKAR_LIPOPROTEIN"/>
    <property type="match status" value="1"/>
</dbReference>
<accession>A0ABW5JSI2</accession>